<dbReference type="InterPro" id="IPR029060">
    <property type="entry name" value="PIN-like_dom_sf"/>
</dbReference>
<keyword evidence="5" id="KW-0378">Hydrolase</keyword>
<keyword evidence="4" id="KW-0479">Metal-binding</keyword>
<accession>A0A1F4VFK3</accession>
<dbReference type="PANTHER" id="PTHR33653:SF1">
    <property type="entry name" value="RIBONUCLEASE VAPC2"/>
    <property type="match status" value="1"/>
</dbReference>
<sequence length="130" mass="14752">MYLIDSDCLIDFLKGVGYSVKLFQNLKDKPLYTSIICIGEILEGIYTLRDKKKLSEFEGFLGNFSIVNVDLEVTQEFAKIRSGLRKAGKLIDNFDILIAASCKARNLILVTRNTSHFKRVKGLKIFKIEA</sequence>
<organism evidence="9 10">
    <name type="scientific">candidate division WWE3 bacterium RIFCSPLOWO2_01_FULL_41_18</name>
    <dbReference type="NCBI Taxonomy" id="1802625"/>
    <lineage>
        <taxon>Bacteria</taxon>
        <taxon>Katanobacteria</taxon>
    </lineage>
</organism>
<reference evidence="9 10" key="1">
    <citation type="journal article" date="2016" name="Nat. Commun.">
        <title>Thousands of microbial genomes shed light on interconnected biogeochemical processes in an aquifer system.</title>
        <authorList>
            <person name="Anantharaman K."/>
            <person name="Brown C.T."/>
            <person name="Hug L.A."/>
            <person name="Sharon I."/>
            <person name="Castelle C.J."/>
            <person name="Probst A.J."/>
            <person name="Thomas B.C."/>
            <person name="Singh A."/>
            <person name="Wilkins M.J."/>
            <person name="Karaoz U."/>
            <person name="Brodie E.L."/>
            <person name="Williams K.H."/>
            <person name="Hubbard S.S."/>
            <person name="Banfield J.F."/>
        </authorList>
    </citation>
    <scope>NUCLEOTIDE SEQUENCE [LARGE SCALE GENOMIC DNA]</scope>
</reference>
<evidence type="ECO:0000313" key="9">
    <source>
        <dbReference type="EMBL" id="OGC55708.1"/>
    </source>
</evidence>
<dbReference type="GO" id="GO:0016787">
    <property type="term" value="F:hydrolase activity"/>
    <property type="evidence" value="ECO:0007669"/>
    <property type="project" value="UniProtKB-KW"/>
</dbReference>
<comment type="similarity">
    <text evidence="7">Belongs to the PINc/VapC protein family.</text>
</comment>
<keyword evidence="2" id="KW-1277">Toxin-antitoxin system</keyword>
<dbReference type="InterPro" id="IPR002716">
    <property type="entry name" value="PIN_dom"/>
</dbReference>
<keyword evidence="3" id="KW-0540">Nuclease</keyword>
<name>A0A1F4VFK3_UNCKA</name>
<comment type="caution">
    <text evidence="9">The sequence shown here is derived from an EMBL/GenBank/DDBJ whole genome shotgun (WGS) entry which is preliminary data.</text>
</comment>
<dbReference type="Gene3D" id="3.40.50.1010">
    <property type="entry name" value="5'-nuclease"/>
    <property type="match status" value="1"/>
</dbReference>
<protein>
    <recommendedName>
        <fullName evidence="8">PIN domain-containing protein</fullName>
    </recommendedName>
</protein>
<evidence type="ECO:0000256" key="7">
    <source>
        <dbReference type="ARBA" id="ARBA00038093"/>
    </source>
</evidence>
<dbReference type="SUPFAM" id="SSF88723">
    <property type="entry name" value="PIN domain-like"/>
    <property type="match status" value="1"/>
</dbReference>
<evidence type="ECO:0000313" key="10">
    <source>
        <dbReference type="Proteomes" id="UP000176504"/>
    </source>
</evidence>
<evidence type="ECO:0000259" key="8">
    <source>
        <dbReference type="Pfam" id="PF01850"/>
    </source>
</evidence>
<evidence type="ECO:0000256" key="3">
    <source>
        <dbReference type="ARBA" id="ARBA00022722"/>
    </source>
</evidence>
<feature type="domain" description="PIN" evidence="8">
    <location>
        <begin position="2"/>
        <end position="122"/>
    </location>
</feature>
<dbReference type="CDD" id="cd09881">
    <property type="entry name" value="PIN_VapC4-5_FitB-like"/>
    <property type="match status" value="1"/>
</dbReference>
<dbReference type="EMBL" id="MEVI01000001">
    <property type="protein sequence ID" value="OGC55708.1"/>
    <property type="molecule type" value="Genomic_DNA"/>
</dbReference>
<dbReference type="Proteomes" id="UP000176504">
    <property type="component" value="Unassembled WGS sequence"/>
</dbReference>
<evidence type="ECO:0000256" key="6">
    <source>
        <dbReference type="ARBA" id="ARBA00022842"/>
    </source>
</evidence>
<gene>
    <name evidence="9" type="ORF">A3A78_01555</name>
</gene>
<keyword evidence="6" id="KW-0460">Magnesium</keyword>
<dbReference type="Pfam" id="PF01850">
    <property type="entry name" value="PIN"/>
    <property type="match status" value="1"/>
</dbReference>
<comment type="cofactor">
    <cofactor evidence="1">
        <name>Mg(2+)</name>
        <dbReference type="ChEBI" id="CHEBI:18420"/>
    </cofactor>
</comment>
<evidence type="ECO:0000256" key="1">
    <source>
        <dbReference type="ARBA" id="ARBA00001946"/>
    </source>
</evidence>
<dbReference type="PANTHER" id="PTHR33653">
    <property type="entry name" value="RIBONUCLEASE VAPC2"/>
    <property type="match status" value="1"/>
</dbReference>
<evidence type="ECO:0000256" key="4">
    <source>
        <dbReference type="ARBA" id="ARBA00022723"/>
    </source>
</evidence>
<dbReference type="GO" id="GO:0046872">
    <property type="term" value="F:metal ion binding"/>
    <property type="evidence" value="ECO:0007669"/>
    <property type="project" value="UniProtKB-KW"/>
</dbReference>
<dbReference type="AlphaFoldDB" id="A0A1F4VFK3"/>
<dbReference type="GO" id="GO:0004518">
    <property type="term" value="F:nuclease activity"/>
    <property type="evidence" value="ECO:0007669"/>
    <property type="project" value="UniProtKB-KW"/>
</dbReference>
<dbReference type="InterPro" id="IPR050556">
    <property type="entry name" value="Type_II_TA_system_RNase"/>
</dbReference>
<evidence type="ECO:0000256" key="5">
    <source>
        <dbReference type="ARBA" id="ARBA00022801"/>
    </source>
</evidence>
<evidence type="ECO:0000256" key="2">
    <source>
        <dbReference type="ARBA" id="ARBA00022649"/>
    </source>
</evidence>
<proteinExistence type="inferred from homology"/>